<dbReference type="EMBL" id="LWDX02059071">
    <property type="protein sequence ID" value="OEL17693.1"/>
    <property type="molecule type" value="Genomic_DNA"/>
</dbReference>
<accession>A0A1E5UXS4</accession>
<feature type="domain" description="B box-type" evidence="7">
    <location>
        <begin position="7"/>
        <end position="51"/>
    </location>
</feature>
<dbReference type="PROSITE" id="PS50119">
    <property type="entry name" value="ZF_BBOX"/>
    <property type="match status" value="1"/>
</dbReference>
<feature type="compositionally biased region" description="Basic residues" evidence="6">
    <location>
        <begin position="283"/>
        <end position="293"/>
    </location>
</feature>
<dbReference type="GO" id="GO:0008270">
    <property type="term" value="F:zinc ion binding"/>
    <property type="evidence" value="ECO:0007669"/>
    <property type="project" value="UniProtKB-KW"/>
</dbReference>
<keyword evidence="4" id="KW-0862">Zinc</keyword>
<dbReference type="PANTHER" id="PTHR31717">
    <property type="entry name" value="ZINC FINGER PROTEIN CONSTANS-LIKE 10"/>
    <property type="match status" value="1"/>
</dbReference>
<dbReference type="Pfam" id="PF06203">
    <property type="entry name" value="CCT"/>
    <property type="match status" value="1"/>
</dbReference>
<dbReference type="GO" id="GO:0006355">
    <property type="term" value="P:regulation of DNA-templated transcription"/>
    <property type="evidence" value="ECO:0007669"/>
    <property type="project" value="UniProtKB-ARBA"/>
</dbReference>
<organism evidence="9 10">
    <name type="scientific">Dichanthelium oligosanthes</name>
    <dbReference type="NCBI Taxonomy" id="888268"/>
    <lineage>
        <taxon>Eukaryota</taxon>
        <taxon>Viridiplantae</taxon>
        <taxon>Streptophyta</taxon>
        <taxon>Embryophyta</taxon>
        <taxon>Tracheophyta</taxon>
        <taxon>Spermatophyta</taxon>
        <taxon>Magnoliopsida</taxon>
        <taxon>Liliopsida</taxon>
        <taxon>Poales</taxon>
        <taxon>Poaceae</taxon>
        <taxon>PACMAD clade</taxon>
        <taxon>Panicoideae</taxon>
        <taxon>Panicodae</taxon>
        <taxon>Paniceae</taxon>
        <taxon>Dichantheliinae</taxon>
        <taxon>Dichanthelium</taxon>
    </lineage>
</organism>
<evidence type="ECO:0000256" key="1">
    <source>
        <dbReference type="ARBA" id="ARBA00004123"/>
    </source>
</evidence>
<keyword evidence="4" id="KW-0479">Metal-binding</keyword>
<keyword evidence="2" id="KW-0677">Repeat</keyword>
<evidence type="ECO:0000259" key="7">
    <source>
        <dbReference type="PROSITE" id="PS50119"/>
    </source>
</evidence>
<feature type="domain" description="CCT" evidence="8">
    <location>
        <begin position="276"/>
        <end position="318"/>
    </location>
</feature>
<dbReference type="PROSITE" id="PS51017">
    <property type="entry name" value="CCT"/>
    <property type="match status" value="1"/>
</dbReference>
<evidence type="ECO:0000256" key="5">
    <source>
        <dbReference type="PROSITE-ProRule" id="PRU00357"/>
    </source>
</evidence>
<feature type="compositionally biased region" description="Polar residues" evidence="6">
    <location>
        <begin position="253"/>
        <end position="263"/>
    </location>
</feature>
<dbReference type="OrthoDB" id="687590at2759"/>
<dbReference type="STRING" id="888268.A0A1E5UXS4"/>
<keyword evidence="4" id="KW-0863">Zinc-finger</keyword>
<feature type="compositionally biased region" description="Polar residues" evidence="6">
    <location>
        <begin position="328"/>
        <end position="348"/>
    </location>
</feature>
<dbReference type="AlphaFoldDB" id="A0A1E5UXS4"/>
<keyword evidence="3 5" id="KW-0539">Nucleus</keyword>
<proteinExistence type="predicted"/>
<dbReference type="Proteomes" id="UP000095767">
    <property type="component" value="Unassembled WGS sequence"/>
</dbReference>
<sequence length="348" mass="37725">MDLDDDDDVPYCAYCSTLRALIHCAQHATRLCLPCDVRVHAAVPDHARAPLCHGCYAEPAAAHCAVHRASLCAPCARDSGCDAERHARRLARAYVGFPPAAELARILACDTTPPPPLPEPTADTWVPDLVNIELLPDLPNSSSSSWHDGNNITNTNEAPSSLMDDYHHQLIEPCSEPIIASTDAVLESMASNNAAHRQLSSVVATANTSSNVGSSSELLPHGNTLYVSGMPTLPPGEFPSGHFGFEVKPPGLQATSAPEQPSGQEMEARMKQQEKRQEAKQRYKDKKKNRKFGKQIMYVSRKVRADTRNRVKGRFAKASSGGDHGDDQSTQQGDDEPTQQGDDQPTNS</sequence>
<name>A0A1E5UXS4_9POAL</name>
<dbReference type="PANTHER" id="PTHR31717:SF130">
    <property type="entry name" value="OS06G0103000 PROTEIN"/>
    <property type="match status" value="1"/>
</dbReference>
<keyword evidence="10" id="KW-1185">Reference proteome</keyword>
<evidence type="ECO:0000259" key="8">
    <source>
        <dbReference type="PROSITE" id="PS51017"/>
    </source>
</evidence>
<evidence type="ECO:0008006" key="11">
    <source>
        <dbReference type="Google" id="ProtNLM"/>
    </source>
</evidence>
<comment type="caution">
    <text evidence="9">The sequence shown here is derived from an EMBL/GenBank/DDBJ whole genome shotgun (WGS) entry which is preliminary data.</text>
</comment>
<feature type="compositionally biased region" description="Basic and acidic residues" evidence="6">
    <location>
        <begin position="266"/>
        <end position="282"/>
    </location>
</feature>
<gene>
    <name evidence="9" type="ORF">BAE44_0021288</name>
</gene>
<evidence type="ECO:0000313" key="9">
    <source>
        <dbReference type="EMBL" id="OEL17693.1"/>
    </source>
</evidence>
<evidence type="ECO:0000256" key="6">
    <source>
        <dbReference type="SAM" id="MobiDB-lite"/>
    </source>
</evidence>
<protein>
    <recommendedName>
        <fullName evidence="11">CCT domain-containing protein</fullName>
    </recommendedName>
</protein>
<evidence type="ECO:0000256" key="3">
    <source>
        <dbReference type="ARBA" id="ARBA00023242"/>
    </source>
</evidence>
<dbReference type="InterPro" id="IPR000315">
    <property type="entry name" value="Znf_B-box"/>
</dbReference>
<evidence type="ECO:0000313" key="10">
    <source>
        <dbReference type="Proteomes" id="UP000095767"/>
    </source>
</evidence>
<feature type="region of interest" description="Disordered" evidence="6">
    <location>
        <begin position="241"/>
        <end position="348"/>
    </location>
</feature>
<reference evidence="9 10" key="1">
    <citation type="submission" date="2016-09" db="EMBL/GenBank/DDBJ databases">
        <title>The draft genome of Dichanthelium oligosanthes: A C3 panicoid grass species.</title>
        <authorList>
            <person name="Studer A.J."/>
            <person name="Schnable J.C."/>
            <person name="Brutnell T.P."/>
        </authorList>
    </citation>
    <scope>NUCLEOTIDE SEQUENCE [LARGE SCALE GENOMIC DNA]</scope>
    <source>
        <strain evidence="10">cv. Kellogg 1175</strain>
        <tissue evidence="9">Leaf</tissue>
    </source>
</reference>
<evidence type="ECO:0000256" key="4">
    <source>
        <dbReference type="PROSITE-ProRule" id="PRU00024"/>
    </source>
</evidence>
<comment type="subcellular location">
    <subcellularLocation>
        <location evidence="1 5">Nucleus</location>
    </subcellularLocation>
</comment>
<dbReference type="InterPro" id="IPR010402">
    <property type="entry name" value="CCT_domain"/>
</dbReference>
<dbReference type="GO" id="GO:0005634">
    <property type="term" value="C:nucleus"/>
    <property type="evidence" value="ECO:0007669"/>
    <property type="project" value="UniProtKB-SubCell"/>
</dbReference>
<evidence type="ECO:0000256" key="2">
    <source>
        <dbReference type="ARBA" id="ARBA00022737"/>
    </source>
</evidence>